<reference evidence="4 5" key="1">
    <citation type="submission" date="2019-02" db="EMBL/GenBank/DDBJ databases">
        <title>Pedobacter sp. RP-3-11 sp. nov., isolated from Arctic soil.</title>
        <authorList>
            <person name="Dahal R.H."/>
        </authorList>
    </citation>
    <scope>NUCLEOTIDE SEQUENCE [LARGE SCALE GENOMIC DNA]</scope>
    <source>
        <strain evidence="4 5">RP-3-11</strain>
    </source>
</reference>
<comment type="caution">
    <text evidence="4">The sequence shown here is derived from an EMBL/GenBank/DDBJ whole genome shotgun (WGS) entry which is preliminary data.</text>
</comment>
<feature type="domain" description="Flavodoxin-like" evidence="3">
    <location>
        <begin position="341"/>
        <end position="480"/>
    </location>
</feature>
<keyword evidence="5" id="KW-1185">Reference proteome</keyword>
<keyword evidence="2" id="KW-1133">Transmembrane helix</keyword>
<gene>
    <name evidence="4" type="ORF">EZ449_16030</name>
</gene>
<dbReference type="AlphaFoldDB" id="A0A4R0NYP4"/>
<keyword evidence="2" id="KW-0812">Transmembrane</keyword>
<sequence length="730" mass="82234">MTKTLWRYSHLTLAISSFLFLLLAALTGIILSVEPITQKAKIYGVHNLDEVTVADLLPKLKAKYDEVTTISVESNRFVQIQAIDKSGDDVKAYIDPRTGNVLGVVGKKNEFFQWITTFHRSLFLHETGRFFIGLTAFLLMLIAISGIMLTIQRQRGFRRFFSKIHKDGFSQYYHVVLGRILLIPIFIIAISGTYLSLNTLGILKTVKESVDVNLDLIKSAPEKKIQDFAAFKNIKLVEVESIEFPFSEDVEDYFILKLKDRELAVNQITGDVLAESKYPFNILLTNLSLDLHTGRTNILWAIVLGISCIGILFFIYSGFAITLKRISIRTKNKYRSAECKYIILVGSENGSTYAYASAIHKLLLKSGEKSYLTALNNYGIFEQAEQLIILTSTYGLGEAPVNASRFIKLVAEYPQKQNILYSVLGFGSRAYPDFCKFAFDIHNSLSKQSWIKPLIDIHTVNDKSPQDLQLWAESWAQQSEIKLTGFPELKIIKPTLLKRFIVQSNSGTNTEGTFQLKINSSGKLKAKSGDLLAIYPANDHRERLYSIGIVDNAIQLSVRLHHDGLGSGYLNNLKAKDLLQAKVLKNPHFYFPNKASKVIMISNGTGIAPFLGMIDQNVEHTPCFLFCGFRNKLSYDLYNDFLNDQLSKSKVSQVNVAYSRVVNKQYVSDLISLEAEFISKSLMDAAVIMICGSLSMQKDIVKILEEVCLTKTGHPLSFYQSRNQVLTDCY</sequence>
<dbReference type="GO" id="GO:0010181">
    <property type="term" value="F:FMN binding"/>
    <property type="evidence" value="ECO:0007669"/>
    <property type="project" value="InterPro"/>
</dbReference>
<dbReference type="Pfam" id="PF03929">
    <property type="entry name" value="PepSY_TM"/>
    <property type="match status" value="1"/>
</dbReference>
<dbReference type="Gene3D" id="3.40.50.80">
    <property type="entry name" value="Nucleotide-binding domain of ferredoxin-NADP reductase (FNR) module"/>
    <property type="match status" value="1"/>
</dbReference>
<organism evidence="4 5">
    <name type="scientific">Pedobacter frigidisoli</name>
    <dbReference type="NCBI Taxonomy" id="2530455"/>
    <lineage>
        <taxon>Bacteria</taxon>
        <taxon>Pseudomonadati</taxon>
        <taxon>Bacteroidota</taxon>
        <taxon>Sphingobacteriia</taxon>
        <taxon>Sphingobacteriales</taxon>
        <taxon>Sphingobacteriaceae</taxon>
        <taxon>Pedobacter</taxon>
    </lineage>
</organism>
<dbReference type="GO" id="GO:0016491">
    <property type="term" value="F:oxidoreductase activity"/>
    <property type="evidence" value="ECO:0007669"/>
    <property type="project" value="InterPro"/>
</dbReference>
<dbReference type="PROSITE" id="PS50902">
    <property type="entry name" value="FLAVODOXIN_LIKE"/>
    <property type="match status" value="1"/>
</dbReference>
<accession>A0A4R0NYP4</accession>
<evidence type="ECO:0000256" key="2">
    <source>
        <dbReference type="SAM" id="Phobius"/>
    </source>
</evidence>
<dbReference type="GO" id="GO:0050660">
    <property type="term" value="F:flavin adenine dinucleotide binding"/>
    <property type="evidence" value="ECO:0007669"/>
    <property type="project" value="TreeGrafter"/>
</dbReference>
<dbReference type="InterPro" id="IPR001433">
    <property type="entry name" value="OxRdtase_FAD/NAD-bd"/>
</dbReference>
<evidence type="ECO:0000259" key="3">
    <source>
        <dbReference type="PROSITE" id="PS50902"/>
    </source>
</evidence>
<dbReference type="SUPFAM" id="SSF52218">
    <property type="entry name" value="Flavoproteins"/>
    <property type="match status" value="1"/>
</dbReference>
<proteinExistence type="predicted"/>
<protein>
    <submittedName>
        <fullName evidence="4">FAD-binding oxidoreductase</fullName>
    </submittedName>
</protein>
<dbReference type="InterPro" id="IPR029039">
    <property type="entry name" value="Flavoprotein-like_sf"/>
</dbReference>
<keyword evidence="1" id="KW-0285">Flavoprotein</keyword>
<feature type="transmembrane region" description="Helical" evidence="2">
    <location>
        <begin position="172"/>
        <end position="195"/>
    </location>
</feature>
<evidence type="ECO:0000256" key="1">
    <source>
        <dbReference type="ARBA" id="ARBA00022630"/>
    </source>
</evidence>
<dbReference type="Pfam" id="PF00175">
    <property type="entry name" value="NAD_binding_1"/>
    <property type="match status" value="1"/>
</dbReference>
<dbReference type="PANTHER" id="PTHR19384">
    <property type="entry name" value="NITRIC OXIDE SYNTHASE-RELATED"/>
    <property type="match status" value="1"/>
</dbReference>
<evidence type="ECO:0000313" key="4">
    <source>
        <dbReference type="EMBL" id="TCD05599.1"/>
    </source>
</evidence>
<dbReference type="EMBL" id="SJSN01000013">
    <property type="protein sequence ID" value="TCD05599.1"/>
    <property type="molecule type" value="Genomic_DNA"/>
</dbReference>
<dbReference type="OrthoDB" id="9789468at2"/>
<name>A0A4R0NYP4_9SPHI</name>
<dbReference type="Proteomes" id="UP000291485">
    <property type="component" value="Unassembled WGS sequence"/>
</dbReference>
<evidence type="ECO:0000313" key="5">
    <source>
        <dbReference type="Proteomes" id="UP000291485"/>
    </source>
</evidence>
<dbReference type="Pfam" id="PF00258">
    <property type="entry name" value="Flavodoxin_1"/>
    <property type="match status" value="1"/>
</dbReference>
<feature type="transmembrane region" description="Helical" evidence="2">
    <location>
        <begin position="130"/>
        <end position="151"/>
    </location>
</feature>
<dbReference type="InterPro" id="IPR005625">
    <property type="entry name" value="PepSY-ass_TM"/>
</dbReference>
<dbReference type="Gene3D" id="3.40.50.360">
    <property type="match status" value="1"/>
</dbReference>
<dbReference type="SUPFAM" id="SSF52343">
    <property type="entry name" value="Ferredoxin reductase-like, C-terminal NADP-linked domain"/>
    <property type="match status" value="1"/>
</dbReference>
<feature type="transmembrane region" description="Helical" evidence="2">
    <location>
        <begin position="298"/>
        <end position="323"/>
    </location>
</feature>
<feature type="transmembrane region" description="Helical" evidence="2">
    <location>
        <begin position="12"/>
        <end position="33"/>
    </location>
</feature>
<dbReference type="RefSeq" id="WP_131560665.1">
    <property type="nucleotide sequence ID" value="NZ_SJSN01000013.1"/>
</dbReference>
<dbReference type="InterPro" id="IPR017938">
    <property type="entry name" value="Riboflavin_synthase-like_b-brl"/>
</dbReference>
<dbReference type="InterPro" id="IPR008254">
    <property type="entry name" value="Flavodoxin/NO_synth"/>
</dbReference>
<dbReference type="GO" id="GO:0005829">
    <property type="term" value="C:cytosol"/>
    <property type="evidence" value="ECO:0007669"/>
    <property type="project" value="TreeGrafter"/>
</dbReference>
<dbReference type="InterPro" id="IPR039261">
    <property type="entry name" value="FNR_nucleotide-bd"/>
</dbReference>
<keyword evidence="2" id="KW-0472">Membrane</keyword>
<dbReference type="SUPFAM" id="SSF63380">
    <property type="entry name" value="Riboflavin synthase domain-like"/>
    <property type="match status" value="1"/>
</dbReference>